<evidence type="ECO:0000313" key="4">
    <source>
        <dbReference type="Proteomes" id="UP000253740"/>
    </source>
</evidence>
<dbReference type="STRING" id="1475481.GCA_000953855_01775"/>
<keyword evidence="4" id="KW-1185">Reference proteome</keyword>
<feature type="signal peptide" evidence="1">
    <location>
        <begin position="1"/>
        <end position="27"/>
    </location>
</feature>
<name>A0A0K8QNH3_9GAMM</name>
<keyword evidence="1" id="KW-0732">Signal</keyword>
<dbReference type="AlphaFoldDB" id="A0A0K8QNH3"/>
<organism evidence="3">
    <name type="scientific">Mizugakiibacter sediminis</name>
    <dbReference type="NCBI Taxonomy" id="1475481"/>
    <lineage>
        <taxon>Bacteria</taxon>
        <taxon>Pseudomonadati</taxon>
        <taxon>Pseudomonadota</taxon>
        <taxon>Gammaproteobacteria</taxon>
        <taxon>Lysobacterales</taxon>
        <taxon>Rhodanobacteraceae</taxon>
        <taxon>Mizugakiibacter</taxon>
    </lineage>
</organism>
<dbReference type="RefSeq" id="WP_062537031.1">
    <property type="nucleotide sequence ID" value="NZ_DF970207.1"/>
</dbReference>
<reference evidence="3" key="2">
    <citation type="submission" date="2015-08" db="EMBL/GenBank/DDBJ databases">
        <title>Complete DNA Sequence of Pseudomonas syringae pv. actinidiae, the Causal Agent of Kiwifruit Canker Disease.</title>
        <authorList>
            <person name="Rikkerink E.H.A."/>
            <person name="Fineran P.C."/>
        </authorList>
    </citation>
    <scope>NUCLEOTIDE SEQUENCE</scope>
    <source>
        <strain evidence="3">SkMP5</strain>
    </source>
</reference>
<protein>
    <submittedName>
        <fullName evidence="3">Uncharacterized protein</fullName>
    </submittedName>
</protein>
<accession>A0A0K8QNH3</accession>
<evidence type="ECO:0000256" key="1">
    <source>
        <dbReference type="SAM" id="SignalP"/>
    </source>
</evidence>
<evidence type="ECO:0000313" key="3">
    <source>
        <dbReference type="EMBL" id="GAP66434.1"/>
    </source>
</evidence>
<gene>
    <name evidence="2" type="ORF">MBSD_1119</name>
    <name evidence="3" type="ORF">MBSD_n1742</name>
</gene>
<proteinExistence type="predicted"/>
<dbReference type="HOGENOM" id="CLU_1914694_0_0_6"/>
<evidence type="ECO:0000313" key="2">
    <source>
        <dbReference type="EMBL" id="GAN44584.1"/>
    </source>
</evidence>
<dbReference type="Proteomes" id="UP000253740">
    <property type="component" value="Unassembled WGS sequence"/>
</dbReference>
<reference evidence="2" key="1">
    <citation type="submission" date="2015-03" db="EMBL/GenBank/DDBJ databases">
        <title>Draft genome sequence of Mizugakiibacter sediminis skMP5.</title>
        <authorList>
            <person name="Watanabe T."/>
            <person name="Kojima H."/>
            <person name="Fukui M."/>
        </authorList>
    </citation>
    <scope>NUCLEOTIDE SEQUENCE</scope>
    <source>
        <strain evidence="2">SkMP5</strain>
    </source>
</reference>
<dbReference type="EMBL" id="DF970207">
    <property type="protein sequence ID" value="GAP66434.1"/>
    <property type="molecule type" value="Genomic_DNA"/>
</dbReference>
<feature type="chain" id="PRO_5007415045" evidence="1">
    <location>
        <begin position="28"/>
        <end position="132"/>
    </location>
</feature>
<dbReference type="EMBL" id="DF952378">
    <property type="protein sequence ID" value="GAN44584.1"/>
    <property type="molecule type" value="Genomic_DNA"/>
</dbReference>
<sequence length="132" mass="15309">MNMQRSRKVGLALFALAVLALAPAAFARTHVSIGLGFYGPGYSVGVSSCHHCGWGYRGGFYGGWYAPVYYAPAPVYYAPPRVVYYDEPVVVERVYETRRVYRYDDDRYDDRYDRRYRDDGRRRGHYYDDDGD</sequence>